<keyword evidence="2" id="KW-1185">Reference proteome</keyword>
<dbReference type="RefSeq" id="WP_091613724.1">
    <property type="nucleotide sequence ID" value="NZ_FOEF01000002.1"/>
</dbReference>
<accession>A0A1H8SW86</accession>
<dbReference type="OrthoDB" id="3680999at2"/>
<dbReference type="EMBL" id="FOEF01000002">
    <property type="protein sequence ID" value="SEO83249.1"/>
    <property type="molecule type" value="Genomic_DNA"/>
</dbReference>
<proteinExistence type="predicted"/>
<dbReference type="GO" id="GO:0030638">
    <property type="term" value="P:polyketide metabolic process"/>
    <property type="evidence" value="ECO:0007669"/>
    <property type="project" value="InterPro"/>
</dbReference>
<evidence type="ECO:0000313" key="2">
    <source>
        <dbReference type="Proteomes" id="UP000198582"/>
    </source>
</evidence>
<gene>
    <name evidence="1" type="ORF">SAMN04489732_102324</name>
</gene>
<evidence type="ECO:0000313" key="1">
    <source>
        <dbReference type="EMBL" id="SEO83249.1"/>
    </source>
</evidence>
<dbReference type="PANTHER" id="PTHR38436:SF1">
    <property type="entry name" value="ESTER CYCLASE"/>
    <property type="match status" value="1"/>
</dbReference>
<dbReference type="AlphaFoldDB" id="A0A1H8SW86"/>
<name>A0A1H8SW86_9PSEU</name>
<dbReference type="Proteomes" id="UP000198582">
    <property type="component" value="Unassembled WGS sequence"/>
</dbReference>
<organism evidence="1 2">
    <name type="scientific">Amycolatopsis saalfeldensis</name>
    <dbReference type="NCBI Taxonomy" id="394193"/>
    <lineage>
        <taxon>Bacteria</taxon>
        <taxon>Bacillati</taxon>
        <taxon>Actinomycetota</taxon>
        <taxon>Actinomycetes</taxon>
        <taxon>Pseudonocardiales</taxon>
        <taxon>Pseudonocardiaceae</taxon>
        <taxon>Amycolatopsis</taxon>
    </lineage>
</organism>
<protein>
    <submittedName>
        <fullName evidence="1">Predicted ester cyclase</fullName>
    </submittedName>
</protein>
<dbReference type="InterPro" id="IPR032710">
    <property type="entry name" value="NTF2-like_dom_sf"/>
</dbReference>
<sequence>MPADNEIPVRRFYQALVTGDTELVDAALAADWETVPPLRTGSGPEGWKATIAHLRGAFGELETEIEDVVVSGDRVAVRAVTRAKHTGPLLGVEGTGREVEFRAADFHQVVDGRIVRTWHLEDYFGIAQQIGLEFTRGA</sequence>
<dbReference type="STRING" id="394193.SAMN04489732_102324"/>
<reference evidence="1 2" key="1">
    <citation type="submission" date="2016-10" db="EMBL/GenBank/DDBJ databases">
        <authorList>
            <person name="de Groot N.N."/>
        </authorList>
    </citation>
    <scope>NUCLEOTIDE SEQUENCE [LARGE SCALE GENOMIC DNA]</scope>
    <source>
        <strain evidence="1 2">DSM 44993</strain>
    </source>
</reference>
<dbReference type="SUPFAM" id="SSF54427">
    <property type="entry name" value="NTF2-like"/>
    <property type="match status" value="1"/>
</dbReference>
<dbReference type="InterPro" id="IPR009959">
    <property type="entry name" value="Cyclase_SnoaL-like"/>
</dbReference>
<dbReference type="Pfam" id="PF07366">
    <property type="entry name" value="SnoaL"/>
    <property type="match status" value="1"/>
</dbReference>
<dbReference type="Gene3D" id="3.10.450.50">
    <property type="match status" value="1"/>
</dbReference>
<dbReference type="PANTHER" id="PTHR38436">
    <property type="entry name" value="POLYKETIDE CYCLASE SNOAL-LIKE DOMAIN"/>
    <property type="match status" value="1"/>
</dbReference>